<evidence type="ECO:0000313" key="3">
    <source>
        <dbReference type="Proteomes" id="UP000295807"/>
    </source>
</evidence>
<proteinExistence type="predicted"/>
<evidence type="ECO:0000313" key="2">
    <source>
        <dbReference type="EMBL" id="TCS89938.1"/>
    </source>
</evidence>
<comment type="caution">
    <text evidence="2">The sequence shown here is derived from an EMBL/GenBank/DDBJ whole genome shotgun (WGS) entry which is preliminary data.</text>
</comment>
<reference evidence="2 3" key="1">
    <citation type="submission" date="2019-03" db="EMBL/GenBank/DDBJ databases">
        <title>Genomic Encyclopedia of Type Strains, Phase IV (KMG-IV): sequencing the most valuable type-strain genomes for metagenomic binning, comparative biology and taxonomic classification.</title>
        <authorList>
            <person name="Goeker M."/>
        </authorList>
    </citation>
    <scope>NUCLEOTIDE SEQUENCE [LARGE SCALE GENOMIC DNA]</scope>
    <source>
        <strain evidence="2 3">DSM 21100</strain>
    </source>
</reference>
<dbReference type="Proteomes" id="UP000295807">
    <property type="component" value="Unassembled WGS sequence"/>
</dbReference>
<protein>
    <recommendedName>
        <fullName evidence="4">Lactobin A/cerein 7B family class IIb bacteriocin</fullName>
    </recommendedName>
</protein>
<evidence type="ECO:0000256" key="1">
    <source>
        <dbReference type="SAM" id="Phobius"/>
    </source>
</evidence>
<dbReference type="OrthoDB" id="983091at2"/>
<gene>
    <name evidence="2" type="ORF">EDD80_101135</name>
</gene>
<organism evidence="2 3">
    <name type="scientific">Anseongella ginsenosidimutans</name>
    <dbReference type="NCBI Taxonomy" id="496056"/>
    <lineage>
        <taxon>Bacteria</taxon>
        <taxon>Pseudomonadati</taxon>
        <taxon>Bacteroidota</taxon>
        <taxon>Sphingobacteriia</taxon>
        <taxon>Sphingobacteriales</taxon>
        <taxon>Sphingobacteriaceae</taxon>
        <taxon>Anseongella</taxon>
    </lineage>
</organism>
<name>A0A4R3KX07_9SPHI</name>
<accession>A0A4R3KX07</accession>
<feature type="transmembrane region" description="Helical" evidence="1">
    <location>
        <begin position="26"/>
        <end position="45"/>
    </location>
</feature>
<keyword evidence="1" id="KW-1133">Transmembrane helix</keyword>
<keyword evidence="1" id="KW-0812">Transmembrane</keyword>
<dbReference type="EMBL" id="SMAD01000001">
    <property type="protein sequence ID" value="TCS89938.1"/>
    <property type="molecule type" value="Genomic_DNA"/>
</dbReference>
<keyword evidence="1" id="KW-0472">Membrane</keyword>
<sequence length="61" mass="6460">MKNTSIENTVLVSLSEDELRAVNGGLVFWTAVAAGVCISAITEIISDWDNFKAGLSGRCEG</sequence>
<dbReference type="AlphaFoldDB" id="A0A4R3KX07"/>
<evidence type="ECO:0008006" key="4">
    <source>
        <dbReference type="Google" id="ProtNLM"/>
    </source>
</evidence>
<dbReference type="RefSeq" id="WP_132127414.1">
    <property type="nucleotide sequence ID" value="NZ_CP042432.1"/>
</dbReference>
<keyword evidence="3" id="KW-1185">Reference proteome</keyword>